<evidence type="ECO:0000256" key="6">
    <source>
        <dbReference type="SAM" id="Phobius"/>
    </source>
</evidence>
<evidence type="ECO:0000256" key="1">
    <source>
        <dbReference type="ARBA" id="ARBA00004141"/>
    </source>
</evidence>
<feature type="transmembrane region" description="Helical" evidence="6">
    <location>
        <begin position="110"/>
        <end position="128"/>
    </location>
</feature>
<dbReference type="PANTHER" id="PTHR30569:SF0">
    <property type="entry name" value="CYTOSINE PERMEASE"/>
    <property type="match status" value="1"/>
</dbReference>
<dbReference type="Gene3D" id="1.10.4160.10">
    <property type="entry name" value="Hydantoin permease"/>
    <property type="match status" value="1"/>
</dbReference>
<protein>
    <submittedName>
        <fullName evidence="7">Cytosine permease</fullName>
    </submittedName>
</protein>
<evidence type="ECO:0000313" key="8">
    <source>
        <dbReference type="Proteomes" id="UP000187550"/>
    </source>
</evidence>
<feature type="transmembrane region" description="Helical" evidence="6">
    <location>
        <begin position="409"/>
        <end position="426"/>
    </location>
</feature>
<dbReference type="GO" id="GO:0005886">
    <property type="term" value="C:plasma membrane"/>
    <property type="evidence" value="ECO:0007669"/>
    <property type="project" value="TreeGrafter"/>
</dbReference>
<dbReference type="Pfam" id="PF02133">
    <property type="entry name" value="Transp_cyt_pur"/>
    <property type="match status" value="1"/>
</dbReference>
<evidence type="ECO:0000256" key="2">
    <source>
        <dbReference type="ARBA" id="ARBA00008974"/>
    </source>
</evidence>
<feature type="transmembrane region" description="Helical" evidence="6">
    <location>
        <begin position="249"/>
        <end position="272"/>
    </location>
</feature>
<dbReference type="STRING" id="550447.SAMN05428946_0918"/>
<name>A0A1U7PMX1_9BACI</name>
<evidence type="ECO:0000313" key="7">
    <source>
        <dbReference type="EMBL" id="SIT72924.1"/>
    </source>
</evidence>
<comment type="similarity">
    <text evidence="2">Belongs to the purine-cytosine permease (2.A.39) family.</text>
</comment>
<comment type="subcellular location">
    <subcellularLocation>
        <location evidence="1">Membrane</location>
        <topology evidence="1">Multi-pass membrane protein</topology>
    </subcellularLocation>
</comment>
<dbReference type="EMBL" id="FTPL01000001">
    <property type="protein sequence ID" value="SIT72924.1"/>
    <property type="molecule type" value="Genomic_DNA"/>
</dbReference>
<keyword evidence="5 6" id="KW-0472">Membrane</keyword>
<proteinExistence type="inferred from homology"/>
<feature type="transmembrane region" description="Helical" evidence="6">
    <location>
        <begin position="385"/>
        <end position="403"/>
    </location>
</feature>
<feature type="transmembrane region" description="Helical" evidence="6">
    <location>
        <begin position="278"/>
        <end position="297"/>
    </location>
</feature>
<dbReference type="InterPro" id="IPR030191">
    <property type="entry name" value="CodB"/>
</dbReference>
<dbReference type="GO" id="GO:0015209">
    <property type="term" value="F:cytosine transmembrane transporter activity"/>
    <property type="evidence" value="ECO:0007669"/>
    <property type="project" value="InterPro"/>
</dbReference>
<evidence type="ECO:0000256" key="4">
    <source>
        <dbReference type="ARBA" id="ARBA00022989"/>
    </source>
</evidence>
<dbReference type="Proteomes" id="UP000187550">
    <property type="component" value="Unassembled WGS sequence"/>
</dbReference>
<dbReference type="PANTHER" id="PTHR30569">
    <property type="entry name" value="CYTOSINE TRANSPORTER CODB"/>
    <property type="match status" value="1"/>
</dbReference>
<reference evidence="8" key="1">
    <citation type="submission" date="2017-01" db="EMBL/GenBank/DDBJ databases">
        <authorList>
            <person name="Varghese N."/>
            <person name="Submissions S."/>
        </authorList>
    </citation>
    <scope>NUCLEOTIDE SEQUENCE [LARGE SCALE GENOMIC DNA]</scope>
    <source>
        <strain evidence="8">MNA4</strain>
    </source>
</reference>
<feature type="transmembrane region" description="Helical" evidence="6">
    <location>
        <begin position="209"/>
        <end position="228"/>
    </location>
</feature>
<accession>A0A1U7PMX1</accession>
<feature type="transmembrane region" description="Helical" evidence="6">
    <location>
        <begin position="352"/>
        <end position="373"/>
    </location>
</feature>
<evidence type="ECO:0000256" key="3">
    <source>
        <dbReference type="ARBA" id="ARBA00022692"/>
    </source>
</evidence>
<keyword evidence="8" id="KW-1185">Reference proteome</keyword>
<feature type="transmembrane region" description="Helical" evidence="6">
    <location>
        <begin position="39"/>
        <end position="62"/>
    </location>
</feature>
<feature type="transmembrane region" description="Helical" evidence="6">
    <location>
        <begin position="179"/>
        <end position="197"/>
    </location>
</feature>
<dbReference type="InterPro" id="IPR001248">
    <property type="entry name" value="Pur-cyt_permease"/>
</dbReference>
<gene>
    <name evidence="7" type="ORF">SAMN05428946_0918</name>
</gene>
<keyword evidence="3 6" id="KW-0812">Transmembrane</keyword>
<organism evidence="7 8">
    <name type="scientific">Edaphobacillus lindanitolerans</name>
    <dbReference type="NCBI Taxonomy" id="550447"/>
    <lineage>
        <taxon>Bacteria</taxon>
        <taxon>Bacillati</taxon>
        <taxon>Bacillota</taxon>
        <taxon>Bacilli</taxon>
        <taxon>Bacillales</taxon>
        <taxon>Bacillaceae</taxon>
        <taxon>Edaphobacillus</taxon>
    </lineage>
</organism>
<feature type="transmembrane region" description="Helical" evidence="6">
    <location>
        <begin position="148"/>
        <end position="172"/>
    </location>
</feature>
<feature type="transmembrane region" description="Helical" evidence="6">
    <location>
        <begin position="68"/>
        <end position="89"/>
    </location>
</feature>
<keyword evidence="4 6" id="KW-1133">Transmembrane helix</keyword>
<evidence type="ECO:0000256" key="5">
    <source>
        <dbReference type="ARBA" id="ARBA00023136"/>
    </source>
</evidence>
<sequence>MMTLKSDVSITSAESAKRVSDEALTPVPMEERQHWIIPAMIFGGLEFSIPVLLTGAVLATHFGITKVFWILFGTLFVIQWFGNAVMGYMGAKTGVSSSVIARSSFGHVQARWIIGLITFFVGLGWWALQTAVTGEAIAAMLGVDYQNNFLMLALITTVCGLIFAIPSVLGYASMKWTDIVAVPAGLLLIVTGIYLVMKNGGWNSVMSWNPTPGITVLAAISLILGMNVSQWVGVQDYTRYAKPKIKDNILIPLGIVGVGFPLFLVGAIMSVGAGEADIVQIMMGLGFPVWGFLILWLSTWTSQIVNSYSMGLSMANMLNINSGKGRALLTLLGIILGLGLALGGVLHFFEDFLYVSGVIYGPIAGVMLADFFFIRKQSYIDNPGWNWVATFAMGIGVILAYWTQYVQEMGIPAVQSLIISAALYWVGMKVKRNIKPDQFTEVKEPEPQAVK</sequence>
<feature type="transmembrane region" description="Helical" evidence="6">
    <location>
        <begin position="327"/>
        <end position="346"/>
    </location>
</feature>
<dbReference type="AlphaFoldDB" id="A0A1U7PMX1"/>